<protein>
    <submittedName>
        <fullName evidence="1">Sodium:solute symporter</fullName>
    </submittedName>
</protein>
<evidence type="ECO:0000313" key="2">
    <source>
        <dbReference type="Proteomes" id="UP001059663"/>
    </source>
</evidence>
<sequence length="552" mass="59700">MSDTAGINWVALSVLIFFFVVVAVAGFWAARWRRPDSMESLEEWGPGGRSFGTWVTWFLLGGDLYTAYTFVAVPAAMFAAGSVGGFFAVPYTIVLYPIIFVFMARMWSVSHRHGYVTPADFVQGPLRLSRPEPGHRDHRLPRDDALHRAPARGHPRPCSRSPASGGGDNIIAKDAPIFIAFVVLALYTYTSGLRAPAIIAFVKDILIYIVIIVAVIYLPGQVGGWTHIFDAAQTKMETTNPATGKPAGVFIPEGGQFWAYATPAPGSAMALFMYPHSVTATLSAKSRNTIRRNAAILPAYSLLLGFLALLGWVAIAAGTKPIGLDGKPNPQLVVPQLFEDHFSPWFTGIAFAAIAIGALVPAAIMSIAASNTFTRNIYKAWLKPDATPQQEAKVSKLTSLVVKAFALVFVLGLDKTNALNFQLLGGIWILQTFPAVVFYLYTRWFHRRALLLGWAAGMVYGTIAAYKVTNPVTGAHFGGSLDVIPGIGQLGYIALTSFAINVIVIVVATPIFRAIGTDEGHDETIPADYFADAGDPRVIKELKVLPEETPQA</sequence>
<dbReference type="Proteomes" id="UP001059663">
    <property type="component" value="Chromosome"/>
</dbReference>
<accession>A0AC61U461</accession>
<dbReference type="EMBL" id="CP087977">
    <property type="protein sequence ID" value="UUZ44753.1"/>
    <property type="molecule type" value="Genomic_DNA"/>
</dbReference>
<evidence type="ECO:0000313" key="1">
    <source>
        <dbReference type="EMBL" id="UUZ44753.1"/>
    </source>
</evidence>
<reference evidence="1" key="1">
    <citation type="submission" date="2021-11" db="EMBL/GenBank/DDBJ databases">
        <title>Study of the species diversity of bacterial strains isolated from a unique natural object - Shulgan-Tash cave (Bashkiria).</title>
        <authorList>
            <person name="Sazanova A.L."/>
            <person name="Chirak E.R."/>
            <person name="Safronova V.I."/>
        </authorList>
    </citation>
    <scope>NUCLEOTIDE SEQUENCE</scope>
    <source>
        <strain evidence="1">P1</strain>
    </source>
</reference>
<organism evidence="1 2">
    <name type="scientific">Janibacter limosus</name>
    <dbReference type="NCBI Taxonomy" id="53458"/>
    <lineage>
        <taxon>Bacteria</taxon>
        <taxon>Bacillati</taxon>
        <taxon>Actinomycetota</taxon>
        <taxon>Actinomycetes</taxon>
        <taxon>Micrococcales</taxon>
        <taxon>Intrasporangiaceae</taxon>
        <taxon>Janibacter</taxon>
    </lineage>
</organism>
<gene>
    <name evidence="1" type="ORF">LP422_21040</name>
</gene>
<name>A0AC61U461_9MICO</name>
<proteinExistence type="predicted"/>